<comment type="caution">
    <text evidence="1">The sequence shown here is derived from an EMBL/GenBank/DDBJ whole genome shotgun (WGS) entry which is preliminary data.</text>
</comment>
<name>A0A3M0M7P3_9RHOB</name>
<evidence type="ECO:0000313" key="2">
    <source>
        <dbReference type="Proteomes" id="UP000273516"/>
    </source>
</evidence>
<reference evidence="1 2" key="1">
    <citation type="submission" date="2018-07" db="EMBL/GenBank/DDBJ databases">
        <authorList>
            <person name="Zhang Y."/>
            <person name="Wang L."/>
            <person name="Ma S."/>
        </authorList>
    </citation>
    <scope>NUCLEOTIDE SEQUENCE [LARGE SCALE GENOMIC DNA]</scope>
    <source>
        <strain evidence="1 2">4-2</strain>
    </source>
</reference>
<organism evidence="1 2">
    <name type="scientific">Paracoccus alkanivorans</name>
    <dbReference type="NCBI Taxonomy" id="2116655"/>
    <lineage>
        <taxon>Bacteria</taxon>
        <taxon>Pseudomonadati</taxon>
        <taxon>Pseudomonadota</taxon>
        <taxon>Alphaproteobacteria</taxon>
        <taxon>Rhodobacterales</taxon>
        <taxon>Paracoccaceae</taxon>
        <taxon>Paracoccus</taxon>
    </lineage>
</organism>
<accession>A0A3M0M7P3</accession>
<dbReference type="OrthoDB" id="9815437at2"/>
<protein>
    <recommendedName>
        <fullName evidence="3">Restriction system protein Mrr-like N-terminal domain-containing protein</fullName>
    </recommendedName>
</protein>
<evidence type="ECO:0000313" key="1">
    <source>
        <dbReference type="EMBL" id="RMC31550.1"/>
    </source>
</evidence>
<dbReference type="AlphaFoldDB" id="A0A3M0M7P3"/>
<keyword evidence="2" id="KW-1185">Reference proteome</keyword>
<dbReference type="Proteomes" id="UP000273516">
    <property type="component" value="Unassembled WGS sequence"/>
</dbReference>
<evidence type="ECO:0008006" key="3">
    <source>
        <dbReference type="Google" id="ProtNLM"/>
    </source>
</evidence>
<sequence length="79" mass="9131">MNAKDEMQDWIVEALQANGGSGSIVDICKHIWINHETELRASGDYFYKWQYQMRWDGQNLQRAGKLTKQGKGGEWALTK</sequence>
<dbReference type="EMBL" id="QOKZ01000011">
    <property type="protein sequence ID" value="RMC31550.1"/>
    <property type="molecule type" value="Genomic_DNA"/>
</dbReference>
<proteinExistence type="predicted"/>
<dbReference type="RefSeq" id="WP_122114095.1">
    <property type="nucleotide sequence ID" value="NZ_QOKZ01000011.1"/>
</dbReference>
<gene>
    <name evidence="1" type="ORF">C9E81_19810</name>
</gene>